<feature type="transmembrane region" description="Helical" evidence="7">
    <location>
        <begin position="401"/>
        <end position="421"/>
    </location>
</feature>
<evidence type="ECO:0000259" key="8">
    <source>
        <dbReference type="PROSITE" id="PS51382"/>
    </source>
</evidence>
<evidence type="ECO:0000256" key="4">
    <source>
        <dbReference type="ARBA" id="ARBA00022989"/>
    </source>
</evidence>
<dbReference type="InterPro" id="IPR036259">
    <property type="entry name" value="MFS_trans_sf"/>
</dbReference>
<feature type="transmembrane region" description="Helical" evidence="7">
    <location>
        <begin position="611"/>
        <end position="631"/>
    </location>
</feature>
<sequence>MVHFGQRLARERWAPWSSHYFDYDLLKRKLKAIQNASEQSEKEQAIQDFQHALDREIEKVLGFYKEKSGAAKGAAEGIQRTTQIAIDEASSYSTIAPEKVLEHLNAAFTGLRPIALDVFHLLGYVSLNMAGFRKMLKKYAKNVEPTKPQPGYLTLRVEHPHEPGWQMLQGTFLKEAIGKDLESMGSHEALNKAADKIRETYRMVVDSKASYLKEHPELDKGTTAETEIPKQLSPDTVGRSLTRKLSSRTSFKYTPAWKPGQLDEVEEIDLEELLEQMKFALEMADRNARLIHPTPWQEAQAGIFEPAPAEEDAIATTTGLLLNCINSGLYMANYNLILPPITEVCRHIGVKNSMVGIIVGACDIATVFGTVGYSIWTNTNYKNPLIASAVACLLGNVCYCLSYDLGAVWLLFLARLITGFGSARTVNRRYIALFVAYKDRTWASALFVSLSAVGMALGPLLSLPLSLFPTRHFAGLTFDHITMGGWIMNIAWLIFAVWAWVAFEDPLKVQKKRDELRQPLLSNGHYDEEAAVPEPKVMPPPSSSADSDDEEDPQEHSWWEQVRHMWSSPLMATACCIFLCYILKVLQQAYIDGLPIFTQSAYGWSNSEVGIMLGILGLTAPIVNTIVGSFSSRVPDRYITVASIVIAGGGAFALMKGPFPMSNFFVAGTLVYMGTIVLEGVSMSLTSKVIDERMSKGLWNAGLLSTQAGTIGRLCGNLLLSLCARITGAMDMDQINAFARLLYGLGGATMVVSLAYVFSVFGRLLG</sequence>
<feature type="transmembrane region" description="Helical" evidence="7">
    <location>
        <begin position="442"/>
        <end position="463"/>
    </location>
</feature>
<evidence type="ECO:0000256" key="7">
    <source>
        <dbReference type="SAM" id="Phobius"/>
    </source>
</evidence>
<accession>A0ABP1G5Y6</accession>
<organism evidence="9 10">
    <name type="scientific">Coccomyxa viridis</name>
    <dbReference type="NCBI Taxonomy" id="1274662"/>
    <lineage>
        <taxon>Eukaryota</taxon>
        <taxon>Viridiplantae</taxon>
        <taxon>Chlorophyta</taxon>
        <taxon>core chlorophytes</taxon>
        <taxon>Trebouxiophyceae</taxon>
        <taxon>Trebouxiophyceae incertae sedis</taxon>
        <taxon>Coccomyxaceae</taxon>
        <taxon>Coccomyxa</taxon>
    </lineage>
</organism>
<keyword evidence="3 7" id="KW-0812">Transmembrane</keyword>
<evidence type="ECO:0000256" key="3">
    <source>
        <dbReference type="ARBA" id="ARBA00022692"/>
    </source>
</evidence>
<dbReference type="Gene3D" id="1.20.1250.20">
    <property type="entry name" value="MFS general substrate transporter like domains"/>
    <property type="match status" value="1"/>
</dbReference>
<feature type="region of interest" description="Disordered" evidence="6">
    <location>
        <begin position="532"/>
        <end position="556"/>
    </location>
</feature>
<dbReference type="CDD" id="cd14479">
    <property type="entry name" value="SPX-MFS_plant"/>
    <property type="match status" value="1"/>
</dbReference>
<keyword evidence="5 7" id="KW-0472">Membrane</keyword>
<dbReference type="InterPro" id="IPR045264">
    <property type="entry name" value="SPXM_SPX_plant"/>
</dbReference>
<evidence type="ECO:0000313" key="10">
    <source>
        <dbReference type="Proteomes" id="UP001497392"/>
    </source>
</evidence>
<dbReference type="Proteomes" id="UP001497392">
    <property type="component" value="Unassembled WGS sequence"/>
</dbReference>
<dbReference type="PROSITE" id="PS51382">
    <property type="entry name" value="SPX"/>
    <property type="match status" value="1"/>
</dbReference>
<comment type="subcellular location">
    <subcellularLocation>
        <location evidence="1">Membrane</location>
        <topology evidence="1">Multi-pass membrane protein</topology>
    </subcellularLocation>
</comment>
<dbReference type="InterPro" id="IPR011701">
    <property type="entry name" value="MFS"/>
</dbReference>
<dbReference type="PANTHER" id="PTHR23510:SF64">
    <property type="entry name" value="INNER MEMBRANE TRANSPORT PROTEIN YAJR"/>
    <property type="match status" value="1"/>
</dbReference>
<dbReference type="InterPro" id="IPR004331">
    <property type="entry name" value="SPX_dom"/>
</dbReference>
<gene>
    <name evidence="9" type="primary">g10545</name>
    <name evidence="9" type="ORF">VP750_LOCUS9460</name>
</gene>
<evidence type="ECO:0000256" key="5">
    <source>
        <dbReference type="ARBA" id="ARBA00023136"/>
    </source>
</evidence>
<keyword evidence="4 7" id="KW-1133">Transmembrane helix</keyword>
<dbReference type="Pfam" id="PF07690">
    <property type="entry name" value="MFS_1"/>
    <property type="match status" value="1"/>
</dbReference>
<reference evidence="9 10" key="1">
    <citation type="submission" date="2024-06" db="EMBL/GenBank/DDBJ databases">
        <authorList>
            <person name="Kraege A."/>
            <person name="Thomma B."/>
        </authorList>
    </citation>
    <scope>NUCLEOTIDE SEQUENCE [LARGE SCALE GENOMIC DNA]</scope>
</reference>
<feature type="transmembrane region" description="Helical" evidence="7">
    <location>
        <begin position="638"/>
        <end position="655"/>
    </location>
</feature>
<dbReference type="InterPro" id="IPR051068">
    <property type="entry name" value="MFS_Domain-Containing_Protein"/>
</dbReference>
<keyword evidence="10" id="KW-1185">Reference proteome</keyword>
<feature type="transmembrane region" description="Helical" evidence="7">
    <location>
        <begin position="661"/>
        <end position="686"/>
    </location>
</feature>
<evidence type="ECO:0000313" key="9">
    <source>
        <dbReference type="EMBL" id="CAL5227554.1"/>
    </source>
</evidence>
<evidence type="ECO:0000256" key="1">
    <source>
        <dbReference type="ARBA" id="ARBA00004141"/>
    </source>
</evidence>
<evidence type="ECO:0000256" key="6">
    <source>
        <dbReference type="SAM" id="MobiDB-lite"/>
    </source>
</evidence>
<feature type="transmembrane region" description="Helical" evidence="7">
    <location>
        <begin position="570"/>
        <end position="591"/>
    </location>
</feature>
<comment type="similarity">
    <text evidence="2">Belongs to the major facilitator superfamily.</text>
</comment>
<name>A0ABP1G5Y6_9CHLO</name>
<proteinExistence type="inferred from homology"/>
<dbReference type="SUPFAM" id="SSF103473">
    <property type="entry name" value="MFS general substrate transporter"/>
    <property type="match status" value="1"/>
</dbReference>
<comment type="caution">
    <text evidence="9">The sequence shown here is derived from an EMBL/GenBank/DDBJ whole genome shotgun (WGS) entry which is preliminary data.</text>
</comment>
<dbReference type="PANTHER" id="PTHR23510">
    <property type="entry name" value="INNER MEMBRANE TRANSPORT PROTEIN YAJR"/>
    <property type="match status" value="1"/>
</dbReference>
<evidence type="ECO:0000256" key="2">
    <source>
        <dbReference type="ARBA" id="ARBA00008335"/>
    </source>
</evidence>
<dbReference type="EMBL" id="CAXHTA020000017">
    <property type="protein sequence ID" value="CAL5227554.1"/>
    <property type="molecule type" value="Genomic_DNA"/>
</dbReference>
<protein>
    <submittedName>
        <fullName evidence="9">G10545 protein</fullName>
    </submittedName>
</protein>
<feature type="transmembrane region" description="Helical" evidence="7">
    <location>
        <begin position="483"/>
        <end position="503"/>
    </location>
</feature>
<feature type="transmembrane region" description="Helical" evidence="7">
    <location>
        <begin position="741"/>
        <end position="761"/>
    </location>
</feature>
<feature type="domain" description="SPX" evidence="8">
    <location>
        <begin position="2"/>
        <end position="153"/>
    </location>
</feature>